<gene>
    <name evidence="2" type="primary">OSJNBb0081F12.12</name>
</gene>
<protein>
    <submittedName>
        <fullName evidence="2">Uncharacterized protein</fullName>
    </submittedName>
</protein>
<evidence type="ECO:0000313" key="3">
    <source>
        <dbReference type="Proteomes" id="UP000000763"/>
    </source>
</evidence>
<evidence type="ECO:0000256" key="1">
    <source>
        <dbReference type="SAM" id="MobiDB-lite"/>
    </source>
</evidence>
<reference evidence="3" key="1">
    <citation type="journal article" date="2005" name="Nature">
        <title>The map-based sequence of the rice genome.</title>
        <authorList>
            <consortium name="International rice genome sequencing project (IRGSP)"/>
            <person name="Matsumoto T."/>
            <person name="Wu J."/>
            <person name="Kanamori H."/>
            <person name="Katayose Y."/>
            <person name="Fujisawa M."/>
            <person name="Namiki N."/>
            <person name="Mizuno H."/>
            <person name="Yamamoto K."/>
            <person name="Antonio B.A."/>
            <person name="Baba T."/>
            <person name="Sakata K."/>
            <person name="Nagamura Y."/>
            <person name="Aoki H."/>
            <person name="Arikawa K."/>
            <person name="Arita K."/>
            <person name="Bito T."/>
            <person name="Chiden Y."/>
            <person name="Fujitsuka N."/>
            <person name="Fukunaka R."/>
            <person name="Hamada M."/>
            <person name="Harada C."/>
            <person name="Hayashi A."/>
            <person name="Hijishita S."/>
            <person name="Honda M."/>
            <person name="Hosokawa S."/>
            <person name="Ichikawa Y."/>
            <person name="Idonuma A."/>
            <person name="Iijima M."/>
            <person name="Ikeda M."/>
            <person name="Ikeno M."/>
            <person name="Ito K."/>
            <person name="Ito S."/>
            <person name="Ito T."/>
            <person name="Ito Y."/>
            <person name="Ito Y."/>
            <person name="Iwabuchi A."/>
            <person name="Kamiya K."/>
            <person name="Karasawa W."/>
            <person name="Kurita K."/>
            <person name="Katagiri S."/>
            <person name="Kikuta A."/>
            <person name="Kobayashi H."/>
            <person name="Kobayashi N."/>
            <person name="Machita K."/>
            <person name="Maehara T."/>
            <person name="Masukawa M."/>
            <person name="Mizubayashi T."/>
            <person name="Mukai Y."/>
            <person name="Nagasaki H."/>
            <person name="Nagata Y."/>
            <person name="Naito S."/>
            <person name="Nakashima M."/>
            <person name="Nakama Y."/>
            <person name="Nakamichi Y."/>
            <person name="Nakamura M."/>
            <person name="Meguro A."/>
            <person name="Negishi M."/>
            <person name="Ohta I."/>
            <person name="Ohta T."/>
            <person name="Okamoto M."/>
            <person name="Ono N."/>
            <person name="Saji S."/>
            <person name="Sakaguchi M."/>
            <person name="Sakai K."/>
            <person name="Shibata M."/>
            <person name="Shimokawa T."/>
            <person name="Song J."/>
            <person name="Takazaki Y."/>
            <person name="Terasawa K."/>
            <person name="Tsugane M."/>
            <person name="Tsuji K."/>
            <person name="Ueda S."/>
            <person name="Waki K."/>
            <person name="Yamagata H."/>
            <person name="Yamamoto M."/>
            <person name="Yamamoto S."/>
            <person name="Yamane H."/>
            <person name="Yoshiki S."/>
            <person name="Yoshihara R."/>
            <person name="Yukawa K."/>
            <person name="Zhong H."/>
            <person name="Yano M."/>
            <person name="Yuan Q."/>
            <person name="Ouyang S."/>
            <person name="Liu J."/>
            <person name="Jones K.M."/>
            <person name="Gansberger K."/>
            <person name="Moffat K."/>
            <person name="Hill J."/>
            <person name="Bera J."/>
            <person name="Fadrosh D."/>
            <person name="Jin S."/>
            <person name="Johri S."/>
            <person name="Kim M."/>
            <person name="Overton L."/>
            <person name="Reardon M."/>
            <person name="Tsitrin T."/>
            <person name="Vuong H."/>
            <person name="Weaver B."/>
            <person name="Ciecko A."/>
            <person name="Tallon L."/>
            <person name="Jackson J."/>
            <person name="Pai G."/>
            <person name="Aken S.V."/>
            <person name="Utterback T."/>
            <person name="Reidmuller S."/>
            <person name="Feldblyum T."/>
            <person name="Hsiao J."/>
            <person name="Zismann V."/>
            <person name="Iobst S."/>
            <person name="de Vazeille A.R."/>
            <person name="Buell C.R."/>
            <person name="Ying K."/>
            <person name="Li Y."/>
            <person name="Lu T."/>
            <person name="Huang Y."/>
            <person name="Zhao Q."/>
            <person name="Feng Q."/>
            <person name="Zhang L."/>
            <person name="Zhu J."/>
            <person name="Weng Q."/>
            <person name="Mu J."/>
            <person name="Lu Y."/>
            <person name="Fan D."/>
            <person name="Liu Y."/>
            <person name="Guan J."/>
            <person name="Zhang Y."/>
            <person name="Yu S."/>
            <person name="Liu X."/>
            <person name="Zhang Y."/>
            <person name="Hong G."/>
            <person name="Han B."/>
            <person name="Choisne N."/>
            <person name="Demange N."/>
            <person name="Orjeda G."/>
            <person name="Samain S."/>
            <person name="Cattolico L."/>
            <person name="Pelletier E."/>
            <person name="Couloux A."/>
            <person name="Segurens B."/>
            <person name="Wincker P."/>
            <person name="D'Hont A."/>
            <person name="Scarpelli C."/>
            <person name="Weissenbach J."/>
            <person name="Salanoubat M."/>
            <person name="Quetier F."/>
            <person name="Yu Y."/>
            <person name="Kim H.R."/>
            <person name="Rambo T."/>
            <person name="Currie J."/>
            <person name="Collura K."/>
            <person name="Luo M."/>
            <person name="Yang T."/>
            <person name="Ammiraju J.S.S."/>
            <person name="Engler F."/>
            <person name="Soderlund C."/>
            <person name="Wing R.A."/>
            <person name="Palmer L.E."/>
            <person name="de la Bastide M."/>
            <person name="Spiegel L."/>
            <person name="Nascimento L."/>
            <person name="Zutavern T."/>
            <person name="O'Shaughnessy A."/>
            <person name="Dike S."/>
            <person name="Dedhia N."/>
            <person name="Preston R."/>
            <person name="Balija V."/>
            <person name="McCombie W.R."/>
            <person name="Chow T."/>
            <person name="Chen H."/>
            <person name="Chung M."/>
            <person name="Chen C."/>
            <person name="Shaw J."/>
            <person name="Wu H."/>
            <person name="Hsiao K."/>
            <person name="Chao Y."/>
            <person name="Chu M."/>
            <person name="Cheng C."/>
            <person name="Hour A."/>
            <person name="Lee P."/>
            <person name="Lin S."/>
            <person name="Lin Y."/>
            <person name="Liou J."/>
            <person name="Liu S."/>
            <person name="Hsing Y."/>
            <person name="Raghuvanshi S."/>
            <person name="Mohanty A."/>
            <person name="Bharti A.K."/>
            <person name="Gaur A."/>
            <person name="Gupta V."/>
            <person name="Kumar D."/>
            <person name="Ravi V."/>
            <person name="Vij S."/>
            <person name="Kapur A."/>
            <person name="Khurana P."/>
            <person name="Khurana P."/>
            <person name="Khurana J.P."/>
            <person name="Tyagi A.K."/>
            <person name="Gaikwad K."/>
            <person name="Singh A."/>
            <person name="Dalal V."/>
            <person name="Srivastava S."/>
            <person name="Dixit A."/>
            <person name="Pal A.K."/>
            <person name="Ghazi I.A."/>
            <person name="Yadav M."/>
            <person name="Pandit A."/>
            <person name="Bhargava A."/>
            <person name="Sureshbabu K."/>
            <person name="Batra K."/>
            <person name="Sharma T.R."/>
            <person name="Mohapatra T."/>
            <person name="Singh N.K."/>
            <person name="Messing J."/>
            <person name="Nelson A.B."/>
            <person name="Fuks G."/>
            <person name="Kavchok S."/>
            <person name="Keizer G."/>
            <person name="Linton E."/>
            <person name="Llaca V."/>
            <person name="Song R."/>
            <person name="Tanyolac B."/>
            <person name="Young S."/>
            <person name="Ho-Il K."/>
            <person name="Hahn J.H."/>
            <person name="Sangsakoo G."/>
            <person name="Vanavichit A."/>
            <person name="de Mattos Luiz.A.T."/>
            <person name="Zimmer P.D."/>
            <person name="Malone G."/>
            <person name="Dellagostin O."/>
            <person name="de Oliveira A.C."/>
            <person name="Bevan M."/>
            <person name="Bancroft I."/>
            <person name="Minx P."/>
            <person name="Cordum H."/>
            <person name="Wilson R."/>
            <person name="Cheng Z."/>
            <person name="Jin W."/>
            <person name="Jiang J."/>
            <person name="Leong S.A."/>
            <person name="Iwama H."/>
            <person name="Gojobori T."/>
            <person name="Itoh T."/>
            <person name="Niimura Y."/>
            <person name="Fujii Y."/>
            <person name="Habara T."/>
            <person name="Sakai H."/>
            <person name="Sato Y."/>
            <person name="Wilson G."/>
            <person name="Kumar K."/>
            <person name="McCouch S."/>
            <person name="Juretic N."/>
            <person name="Hoen D."/>
            <person name="Wright S."/>
            <person name="Bruskiewich R."/>
            <person name="Bureau T."/>
            <person name="Miyao A."/>
            <person name="Hirochika H."/>
            <person name="Nishikawa T."/>
            <person name="Kadowaki K."/>
            <person name="Sugiura M."/>
            <person name="Burr B."/>
            <person name="Sasaki T."/>
        </authorList>
    </citation>
    <scope>NUCLEOTIDE SEQUENCE [LARGE SCALE GENOMIC DNA]</scope>
    <source>
        <strain evidence="3">cv. Nipponbare</strain>
    </source>
</reference>
<evidence type="ECO:0000313" key="2">
    <source>
        <dbReference type="EMBL" id="AAM01012.1"/>
    </source>
</evidence>
<sequence>MVSASSSREKEEADNPWRMDGGYGSGQTQMDDIVSTEPRAGLWLPSTASVKDKEGYLAFALDESVLWAESKNIGHGFRCVRMVNIYLNFDTFLKSRPSSLSSLCLTRTVVVAVGVAVDDEAWRGAGTFPSLAAPPLDRIRVCGVELAAANLVSSAVPASTPLYMAQGDGGPPAIGLGASDQGASQGPLENGSRGGRSI</sequence>
<dbReference type="AlphaFoldDB" id="Q8S756"/>
<name>Q8S756_ORYSJ</name>
<feature type="compositionally biased region" description="Basic and acidic residues" evidence="1">
    <location>
        <begin position="7"/>
        <end position="17"/>
    </location>
</feature>
<proteinExistence type="predicted"/>
<dbReference type="Proteomes" id="UP000000763">
    <property type="component" value="Chromosome 10"/>
</dbReference>
<dbReference type="EMBL" id="AC090488">
    <property type="protein sequence ID" value="AAM01012.1"/>
    <property type="molecule type" value="Genomic_DNA"/>
</dbReference>
<feature type="region of interest" description="Disordered" evidence="1">
    <location>
        <begin position="174"/>
        <end position="198"/>
    </location>
</feature>
<reference evidence="3" key="2">
    <citation type="journal article" date="2008" name="Nucleic Acids Res.">
        <title>The rice annotation project database (RAP-DB): 2008 update.</title>
        <authorList>
            <consortium name="The rice annotation project (RAP)"/>
        </authorList>
    </citation>
    <scope>GENOME REANNOTATION</scope>
    <source>
        <strain evidence="3">cv. Nipponbare</strain>
    </source>
</reference>
<feature type="region of interest" description="Disordered" evidence="1">
    <location>
        <begin position="1"/>
        <end position="30"/>
    </location>
</feature>
<accession>Q8S756</accession>
<organism evidence="2 3">
    <name type="scientific">Oryza sativa subsp. japonica</name>
    <name type="common">Rice</name>
    <dbReference type="NCBI Taxonomy" id="39947"/>
    <lineage>
        <taxon>Eukaryota</taxon>
        <taxon>Viridiplantae</taxon>
        <taxon>Streptophyta</taxon>
        <taxon>Embryophyta</taxon>
        <taxon>Tracheophyta</taxon>
        <taxon>Spermatophyta</taxon>
        <taxon>Magnoliopsida</taxon>
        <taxon>Liliopsida</taxon>
        <taxon>Poales</taxon>
        <taxon>Poaceae</taxon>
        <taxon>BOP clade</taxon>
        <taxon>Oryzoideae</taxon>
        <taxon>Oryzeae</taxon>
        <taxon>Oryzinae</taxon>
        <taxon>Oryza</taxon>
        <taxon>Oryza sativa</taxon>
    </lineage>
</organism>